<organism evidence="2 3">
    <name type="scientific">Armillaria ostoyae</name>
    <name type="common">Armillaria root rot fungus</name>
    <dbReference type="NCBI Taxonomy" id="47428"/>
    <lineage>
        <taxon>Eukaryota</taxon>
        <taxon>Fungi</taxon>
        <taxon>Dikarya</taxon>
        <taxon>Basidiomycota</taxon>
        <taxon>Agaricomycotina</taxon>
        <taxon>Agaricomycetes</taxon>
        <taxon>Agaricomycetidae</taxon>
        <taxon>Agaricales</taxon>
        <taxon>Marasmiineae</taxon>
        <taxon>Physalacriaceae</taxon>
        <taxon>Armillaria</taxon>
    </lineage>
</organism>
<keyword evidence="3" id="KW-1185">Reference proteome</keyword>
<reference evidence="3" key="1">
    <citation type="journal article" date="2017" name="Nat. Ecol. Evol.">
        <title>Genome expansion and lineage-specific genetic innovations in the forest pathogenic fungi Armillaria.</title>
        <authorList>
            <person name="Sipos G."/>
            <person name="Prasanna A.N."/>
            <person name="Walter M.C."/>
            <person name="O'Connor E."/>
            <person name="Balint B."/>
            <person name="Krizsan K."/>
            <person name="Kiss B."/>
            <person name="Hess J."/>
            <person name="Varga T."/>
            <person name="Slot J."/>
            <person name="Riley R."/>
            <person name="Boka B."/>
            <person name="Rigling D."/>
            <person name="Barry K."/>
            <person name="Lee J."/>
            <person name="Mihaltcheva S."/>
            <person name="LaButti K."/>
            <person name="Lipzen A."/>
            <person name="Waldron R."/>
            <person name="Moloney N.M."/>
            <person name="Sperisen C."/>
            <person name="Kredics L."/>
            <person name="Vagvoelgyi C."/>
            <person name="Patrignani A."/>
            <person name="Fitzpatrick D."/>
            <person name="Nagy I."/>
            <person name="Doyle S."/>
            <person name="Anderson J.B."/>
            <person name="Grigoriev I.V."/>
            <person name="Gueldener U."/>
            <person name="Muensterkoetter M."/>
            <person name="Nagy L.G."/>
        </authorList>
    </citation>
    <scope>NUCLEOTIDE SEQUENCE [LARGE SCALE GENOMIC DNA]</scope>
    <source>
        <strain evidence="3">C18/9</strain>
    </source>
</reference>
<evidence type="ECO:0000256" key="1">
    <source>
        <dbReference type="SAM" id="MobiDB-lite"/>
    </source>
</evidence>
<protein>
    <submittedName>
        <fullName evidence="2">Uncharacterized protein</fullName>
    </submittedName>
</protein>
<evidence type="ECO:0000313" key="2">
    <source>
        <dbReference type="EMBL" id="SJL10590.1"/>
    </source>
</evidence>
<accession>A0A284RP97</accession>
<sequence length="187" mass="21181">MHSSSDEDLPEGWDRHEVRTTTTSSTKPCSQHRFSTVTVDAELVALGRLALQSSSSTATLDDPNKPALLDSLPPHRNVSYKYEGFPPTPTMTYISRISAQRRKQQTRQPWTRALVEHSLLNHLDGFKFSLPDYVCRWTLRVQPVPKPIPCLQAHSCRPPSLYTGRPGFSLPHWAPPKYALLTIVPRR</sequence>
<feature type="compositionally biased region" description="Polar residues" evidence="1">
    <location>
        <begin position="20"/>
        <end position="31"/>
    </location>
</feature>
<dbReference type="Proteomes" id="UP000219338">
    <property type="component" value="Unassembled WGS sequence"/>
</dbReference>
<dbReference type="AlphaFoldDB" id="A0A284RP97"/>
<evidence type="ECO:0000313" key="3">
    <source>
        <dbReference type="Proteomes" id="UP000219338"/>
    </source>
</evidence>
<name>A0A284RP97_ARMOS</name>
<feature type="compositionally biased region" description="Acidic residues" evidence="1">
    <location>
        <begin position="1"/>
        <end position="11"/>
    </location>
</feature>
<proteinExistence type="predicted"/>
<gene>
    <name evidence="2" type="ORF">ARMOST_13978</name>
</gene>
<feature type="region of interest" description="Disordered" evidence="1">
    <location>
        <begin position="1"/>
        <end position="31"/>
    </location>
</feature>
<dbReference type="EMBL" id="FUEG01000012">
    <property type="protein sequence ID" value="SJL10590.1"/>
    <property type="molecule type" value="Genomic_DNA"/>
</dbReference>